<keyword evidence="6 7" id="KW-0482">Metalloprotease</keyword>
<dbReference type="InterPro" id="IPR001577">
    <property type="entry name" value="Peptidase_M8"/>
</dbReference>
<feature type="signal peptide" evidence="7">
    <location>
        <begin position="1"/>
        <end position="18"/>
    </location>
</feature>
<dbReference type="OrthoDB" id="252862at2759"/>
<keyword evidence="5 7" id="KW-0862">Zinc</keyword>
<keyword evidence="2 7" id="KW-0645">Protease</keyword>
<dbReference type="GO" id="GO:0007155">
    <property type="term" value="P:cell adhesion"/>
    <property type="evidence" value="ECO:0007669"/>
    <property type="project" value="InterPro"/>
</dbReference>
<evidence type="ECO:0000256" key="1">
    <source>
        <dbReference type="ARBA" id="ARBA00005860"/>
    </source>
</evidence>
<dbReference type="AlphaFoldDB" id="A0A1X0NGE7"/>
<proteinExistence type="inferred from homology"/>
<dbReference type="Gene3D" id="3.10.170.20">
    <property type="match status" value="1"/>
</dbReference>
<dbReference type="GO" id="GO:0046872">
    <property type="term" value="F:metal ion binding"/>
    <property type="evidence" value="ECO:0007669"/>
    <property type="project" value="UniProtKB-KW"/>
</dbReference>
<dbReference type="GO" id="GO:0006508">
    <property type="term" value="P:proteolysis"/>
    <property type="evidence" value="ECO:0007669"/>
    <property type="project" value="UniProtKB-KW"/>
</dbReference>
<comment type="similarity">
    <text evidence="1 7">Belongs to the peptidase M8 family.</text>
</comment>
<name>A0A1X0NGE7_9TRYP</name>
<organism evidence="8 9">
    <name type="scientific">Trypanosoma theileri</name>
    <dbReference type="NCBI Taxonomy" id="67003"/>
    <lineage>
        <taxon>Eukaryota</taxon>
        <taxon>Discoba</taxon>
        <taxon>Euglenozoa</taxon>
        <taxon>Kinetoplastea</taxon>
        <taxon>Metakinetoplastina</taxon>
        <taxon>Trypanosomatida</taxon>
        <taxon>Trypanosomatidae</taxon>
        <taxon>Trypanosoma</taxon>
    </lineage>
</organism>
<evidence type="ECO:0000256" key="6">
    <source>
        <dbReference type="ARBA" id="ARBA00023049"/>
    </source>
</evidence>
<keyword evidence="7" id="KW-0732">Signal</keyword>
<evidence type="ECO:0000313" key="8">
    <source>
        <dbReference type="EMBL" id="ORC83661.1"/>
    </source>
</evidence>
<evidence type="ECO:0000256" key="7">
    <source>
        <dbReference type="RuleBase" id="RU366077"/>
    </source>
</evidence>
<comment type="caution">
    <text evidence="8">The sequence shown here is derived from an EMBL/GenBank/DDBJ whole genome shotgun (WGS) entry which is preliminary data.</text>
</comment>
<dbReference type="VEuPathDB" id="TriTrypDB:TM35_000611060"/>
<reference evidence="8 9" key="1">
    <citation type="submission" date="2017-03" db="EMBL/GenBank/DDBJ databases">
        <title>An alternative strategy for trypanosome survival in the mammalian bloodstream revealed through genome and transcriptome analysis of the ubiquitous bovine parasite Trypanosoma (Megatrypanum) theileri.</title>
        <authorList>
            <person name="Kelly S."/>
            <person name="Ivens A."/>
            <person name="Mott A."/>
            <person name="O'Neill E."/>
            <person name="Emms D."/>
            <person name="Macleod O."/>
            <person name="Voorheis P."/>
            <person name="Matthews J."/>
            <person name="Matthews K."/>
            <person name="Carrington M."/>
        </authorList>
    </citation>
    <scope>NUCLEOTIDE SEQUENCE [LARGE SCALE GENOMIC DNA]</scope>
    <source>
        <strain evidence="8">Edinburgh</strain>
    </source>
</reference>
<sequence>MIISVMLFLLLLPNCVSGLAALRDDRCTYDTTVWKNMRNKTIYTPSSVSIVRELPQSGKSSVSLYTTTTATTTTTNTAVKSEEEGWMPIRIHVSSEELDRAMRRCSSGVIGSLHRHSPSCRDGNVVTPQKRDILLNELLPAAITLHSERLLVVRSRFNL</sequence>
<dbReference type="Proteomes" id="UP000192257">
    <property type="component" value="Unassembled WGS sequence"/>
</dbReference>
<evidence type="ECO:0000256" key="3">
    <source>
        <dbReference type="ARBA" id="ARBA00022723"/>
    </source>
</evidence>
<dbReference type="EC" id="3.4.24.-" evidence="7"/>
<dbReference type="RefSeq" id="XP_028877727.1">
    <property type="nucleotide sequence ID" value="XM_029030978.1"/>
</dbReference>
<evidence type="ECO:0000313" key="9">
    <source>
        <dbReference type="Proteomes" id="UP000192257"/>
    </source>
</evidence>
<evidence type="ECO:0000256" key="5">
    <source>
        <dbReference type="ARBA" id="ARBA00022833"/>
    </source>
</evidence>
<comment type="cofactor">
    <cofactor evidence="7">
        <name>Zn(2+)</name>
        <dbReference type="ChEBI" id="CHEBI:29105"/>
    </cofactor>
    <text evidence="7">Binds 1 zinc ion per subunit.</text>
</comment>
<dbReference type="GO" id="GO:0016020">
    <property type="term" value="C:membrane"/>
    <property type="evidence" value="ECO:0007669"/>
    <property type="project" value="InterPro"/>
</dbReference>
<accession>A0A1X0NGE7</accession>
<dbReference type="EMBL" id="NBCO01000061">
    <property type="protein sequence ID" value="ORC83661.1"/>
    <property type="molecule type" value="Genomic_DNA"/>
</dbReference>
<keyword evidence="4 7" id="KW-0378">Hydrolase</keyword>
<dbReference type="Pfam" id="PF01457">
    <property type="entry name" value="Peptidase_M8"/>
    <property type="match status" value="1"/>
</dbReference>
<feature type="non-terminal residue" evidence="8">
    <location>
        <position position="159"/>
    </location>
</feature>
<protein>
    <recommendedName>
        <fullName evidence="7">Leishmanolysin-like peptidase</fullName>
        <ecNumber evidence="7">3.4.24.-</ecNumber>
    </recommendedName>
</protein>
<feature type="chain" id="PRO_5023972230" description="Leishmanolysin-like peptidase" evidence="7">
    <location>
        <begin position="19"/>
        <end position="159"/>
    </location>
</feature>
<dbReference type="GO" id="GO:0004222">
    <property type="term" value="F:metalloendopeptidase activity"/>
    <property type="evidence" value="ECO:0007669"/>
    <property type="project" value="UniProtKB-UniRule"/>
</dbReference>
<gene>
    <name evidence="8" type="ORF">TM35_000611060</name>
</gene>
<evidence type="ECO:0000256" key="4">
    <source>
        <dbReference type="ARBA" id="ARBA00022801"/>
    </source>
</evidence>
<dbReference type="GeneID" id="39990758"/>
<keyword evidence="9" id="KW-1185">Reference proteome</keyword>
<dbReference type="SUPFAM" id="SSF55486">
    <property type="entry name" value="Metalloproteases ('zincins'), catalytic domain"/>
    <property type="match status" value="1"/>
</dbReference>
<keyword evidence="3 7" id="KW-0479">Metal-binding</keyword>
<evidence type="ECO:0000256" key="2">
    <source>
        <dbReference type="ARBA" id="ARBA00022670"/>
    </source>
</evidence>